<evidence type="ECO:0000313" key="1">
    <source>
        <dbReference type="EMBL" id="KIJ07440.1"/>
    </source>
</evidence>
<evidence type="ECO:0000313" key="2">
    <source>
        <dbReference type="Proteomes" id="UP000053647"/>
    </source>
</evidence>
<organism evidence="1 2">
    <name type="scientific">Paxillus involutus ATCC 200175</name>
    <dbReference type="NCBI Taxonomy" id="664439"/>
    <lineage>
        <taxon>Eukaryota</taxon>
        <taxon>Fungi</taxon>
        <taxon>Dikarya</taxon>
        <taxon>Basidiomycota</taxon>
        <taxon>Agaricomycotina</taxon>
        <taxon>Agaricomycetes</taxon>
        <taxon>Agaricomycetidae</taxon>
        <taxon>Boletales</taxon>
        <taxon>Paxilineae</taxon>
        <taxon>Paxillaceae</taxon>
        <taxon>Paxillus</taxon>
    </lineage>
</organism>
<reference evidence="2" key="2">
    <citation type="submission" date="2015-01" db="EMBL/GenBank/DDBJ databases">
        <title>Evolutionary Origins and Diversification of the Mycorrhizal Mutualists.</title>
        <authorList>
            <consortium name="DOE Joint Genome Institute"/>
            <consortium name="Mycorrhizal Genomics Consortium"/>
            <person name="Kohler A."/>
            <person name="Kuo A."/>
            <person name="Nagy L.G."/>
            <person name="Floudas D."/>
            <person name="Copeland A."/>
            <person name="Barry K.W."/>
            <person name="Cichocki N."/>
            <person name="Veneault-Fourrey C."/>
            <person name="LaButti K."/>
            <person name="Lindquist E.A."/>
            <person name="Lipzen A."/>
            <person name="Lundell T."/>
            <person name="Morin E."/>
            <person name="Murat C."/>
            <person name="Riley R."/>
            <person name="Ohm R."/>
            <person name="Sun H."/>
            <person name="Tunlid A."/>
            <person name="Henrissat B."/>
            <person name="Grigoriev I.V."/>
            <person name="Hibbett D.S."/>
            <person name="Martin F."/>
        </authorList>
    </citation>
    <scope>NUCLEOTIDE SEQUENCE [LARGE SCALE GENOMIC DNA]</scope>
    <source>
        <strain evidence="2">ATCC 200175</strain>
    </source>
</reference>
<proteinExistence type="predicted"/>
<sequence>MTADTSKAKFSRAFSPQSDYIVQVTCMHGQRTGSYCSSILPNLTVDRGLWWLVWPATFAADVRSERPFRGHICEIKAIDSDPEPCPIPATHSKAIVSSPPLNNRILGDRGKKADFLVHRLVALRPGPARANRRRL</sequence>
<gene>
    <name evidence="1" type="ORF">PAXINDRAFT_173487</name>
</gene>
<name>A0A0C9SWZ1_PAXIN</name>
<dbReference type="EMBL" id="KN819890">
    <property type="protein sequence ID" value="KIJ07440.1"/>
    <property type="molecule type" value="Genomic_DNA"/>
</dbReference>
<dbReference type="HOGENOM" id="CLU_1886417_0_0_1"/>
<accession>A0A0C9SWZ1</accession>
<keyword evidence="2" id="KW-1185">Reference proteome</keyword>
<dbReference type="AlphaFoldDB" id="A0A0C9SWZ1"/>
<reference evidence="1 2" key="1">
    <citation type="submission" date="2014-06" db="EMBL/GenBank/DDBJ databases">
        <authorList>
            <consortium name="DOE Joint Genome Institute"/>
            <person name="Kuo A."/>
            <person name="Kohler A."/>
            <person name="Nagy L.G."/>
            <person name="Floudas D."/>
            <person name="Copeland A."/>
            <person name="Barry K.W."/>
            <person name="Cichocki N."/>
            <person name="Veneault-Fourrey C."/>
            <person name="LaButti K."/>
            <person name="Lindquist E.A."/>
            <person name="Lipzen A."/>
            <person name="Lundell T."/>
            <person name="Morin E."/>
            <person name="Murat C."/>
            <person name="Sun H."/>
            <person name="Tunlid A."/>
            <person name="Henrissat B."/>
            <person name="Grigoriev I.V."/>
            <person name="Hibbett D.S."/>
            <person name="Martin F."/>
            <person name="Nordberg H.P."/>
            <person name="Cantor M.N."/>
            <person name="Hua S.X."/>
        </authorList>
    </citation>
    <scope>NUCLEOTIDE SEQUENCE [LARGE SCALE GENOMIC DNA]</scope>
    <source>
        <strain evidence="1 2">ATCC 200175</strain>
    </source>
</reference>
<protein>
    <submittedName>
        <fullName evidence="1">Uncharacterized protein</fullName>
    </submittedName>
</protein>
<dbReference type="Proteomes" id="UP000053647">
    <property type="component" value="Unassembled WGS sequence"/>
</dbReference>